<sequence>MELKEMLKWGVLMVVSGVVTAVAIQLVTKQLEDKAILAARAELERLMVAAASQRTQQEVVAQIPSNGPGTHIVL</sequence>
<keyword evidence="1" id="KW-0472">Membrane</keyword>
<reference evidence="2" key="1">
    <citation type="submission" date="2020-03" db="EMBL/GenBank/DDBJ databases">
        <title>The deep terrestrial virosphere.</title>
        <authorList>
            <person name="Holmfeldt K."/>
            <person name="Nilsson E."/>
            <person name="Simone D."/>
            <person name="Lopez-Fernandez M."/>
            <person name="Wu X."/>
            <person name="de Brujin I."/>
            <person name="Lundin D."/>
            <person name="Andersson A."/>
            <person name="Bertilsson S."/>
            <person name="Dopson M."/>
        </authorList>
    </citation>
    <scope>NUCLEOTIDE SEQUENCE</scope>
    <source>
        <strain evidence="2">MM171A01683</strain>
    </source>
</reference>
<accession>A0A6M3M1A7</accession>
<organism evidence="2">
    <name type="scientific">viral metagenome</name>
    <dbReference type="NCBI Taxonomy" id="1070528"/>
    <lineage>
        <taxon>unclassified sequences</taxon>
        <taxon>metagenomes</taxon>
        <taxon>organismal metagenomes</taxon>
    </lineage>
</organism>
<dbReference type="AlphaFoldDB" id="A0A6M3M1A7"/>
<keyword evidence="1" id="KW-0812">Transmembrane</keyword>
<dbReference type="EMBL" id="MT143596">
    <property type="protein sequence ID" value="QJA98628.1"/>
    <property type="molecule type" value="Genomic_DNA"/>
</dbReference>
<name>A0A6M3M1A7_9ZZZZ</name>
<feature type="transmembrane region" description="Helical" evidence="1">
    <location>
        <begin position="6"/>
        <end position="27"/>
    </location>
</feature>
<gene>
    <name evidence="2" type="ORF">MM171A01683_0003</name>
</gene>
<keyword evidence="1" id="KW-1133">Transmembrane helix</keyword>
<protein>
    <submittedName>
        <fullName evidence="2">Uncharacterized protein</fullName>
    </submittedName>
</protein>
<evidence type="ECO:0000256" key="1">
    <source>
        <dbReference type="SAM" id="Phobius"/>
    </source>
</evidence>
<evidence type="ECO:0000313" key="2">
    <source>
        <dbReference type="EMBL" id="QJA98628.1"/>
    </source>
</evidence>
<proteinExistence type="predicted"/>